<sequence>MRGFTIFLAIVVGLTWALTVLANPEPRRIRNPFRQVAVEQEPAIDITNHGLKRDNIRPAPVPVAPRRLTIHDAPKRRRNYYAQINKQDSQPLSVQKITEK</sequence>
<organism evidence="2 3">
    <name type="scientific">Orchesella dallaii</name>
    <dbReference type="NCBI Taxonomy" id="48710"/>
    <lineage>
        <taxon>Eukaryota</taxon>
        <taxon>Metazoa</taxon>
        <taxon>Ecdysozoa</taxon>
        <taxon>Arthropoda</taxon>
        <taxon>Hexapoda</taxon>
        <taxon>Collembola</taxon>
        <taxon>Entomobryomorpha</taxon>
        <taxon>Entomobryoidea</taxon>
        <taxon>Orchesellidae</taxon>
        <taxon>Orchesellinae</taxon>
        <taxon>Orchesella</taxon>
    </lineage>
</organism>
<evidence type="ECO:0008006" key="4">
    <source>
        <dbReference type="Google" id="ProtNLM"/>
    </source>
</evidence>
<dbReference type="Proteomes" id="UP001642540">
    <property type="component" value="Unassembled WGS sequence"/>
</dbReference>
<feature type="signal peptide" evidence="1">
    <location>
        <begin position="1"/>
        <end position="22"/>
    </location>
</feature>
<gene>
    <name evidence="2" type="ORF">ODALV1_LOCUS18163</name>
</gene>
<comment type="caution">
    <text evidence="2">The sequence shown here is derived from an EMBL/GenBank/DDBJ whole genome shotgun (WGS) entry which is preliminary data.</text>
</comment>
<evidence type="ECO:0000256" key="1">
    <source>
        <dbReference type="SAM" id="SignalP"/>
    </source>
</evidence>
<feature type="chain" id="PRO_5046534152" description="Secreted protein" evidence="1">
    <location>
        <begin position="23"/>
        <end position="100"/>
    </location>
</feature>
<name>A0ABP1R7S5_9HEXA</name>
<dbReference type="EMBL" id="CAXLJM020000057">
    <property type="protein sequence ID" value="CAL8118501.1"/>
    <property type="molecule type" value="Genomic_DNA"/>
</dbReference>
<evidence type="ECO:0000313" key="3">
    <source>
        <dbReference type="Proteomes" id="UP001642540"/>
    </source>
</evidence>
<keyword evidence="3" id="KW-1185">Reference proteome</keyword>
<reference evidence="2 3" key="1">
    <citation type="submission" date="2024-08" db="EMBL/GenBank/DDBJ databases">
        <authorList>
            <person name="Cucini C."/>
            <person name="Frati F."/>
        </authorList>
    </citation>
    <scope>NUCLEOTIDE SEQUENCE [LARGE SCALE GENOMIC DNA]</scope>
</reference>
<evidence type="ECO:0000313" key="2">
    <source>
        <dbReference type="EMBL" id="CAL8118501.1"/>
    </source>
</evidence>
<protein>
    <recommendedName>
        <fullName evidence="4">Secreted protein</fullName>
    </recommendedName>
</protein>
<accession>A0ABP1R7S5</accession>
<proteinExistence type="predicted"/>
<keyword evidence="1" id="KW-0732">Signal</keyword>